<evidence type="ECO:0000256" key="9">
    <source>
        <dbReference type="ARBA" id="ARBA00023136"/>
    </source>
</evidence>
<dbReference type="GO" id="GO:0042981">
    <property type="term" value="P:regulation of apoptotic process"/>
    <property type="evidence" value="ECO:0000318"/>
    <property type="project" value="GO_Central"/>
</dbReference>
<dbReference type="OMA" id="TKILCLW"/>
<evidence type="ECO:0000256" key="5">
    <source>
        <dbReference type="ARBA" id="ARBA00022475"/>
    </source>
</evidence>
<evidence type="ECO:0000313" key="16">
    <source>
        <dbReference type="Proteomes" id="UP000001554"/>
    </source>
</evidence>
<dbReference type="PROSITE" id="PS50211">
    <property type="entry name" value="DENN"/>
    <property type="match status" value="1"/>
</dbReference>
<dbReference type="InterPro" id="IPR056574">
    <property type="entry name" value="Death_MADD"/>
</dbReference>
<dbReference type="GeneID" id="118413209"/>
<feature type="compositionally biased region" description="Low complexity" evidence="14">
    <location>
        <begin position="857"/>
        <end position="868"/>
    </location>
</feature>
<dbReference type="InterPro" id="IPR057469">
    <property type="entry name" value="PH_MADD"/>
</dbReference>
<dbReference type="InterPro" id="IPR001194">
    <property type="entry name" value="cDENN_dom"/>
</dbReference>
<feature type="domain" description="UDENN" evidence="15">
    <location>
        <begin position="19"/>
        <end position="548"/>
    </location>
</feature>
<keyword evidence="7" id="KW-0344">Guanine-nucleotide releasing factor</keyword>
<evidence type="ECO:0000256" key="14">
    <source>
        <dbReference type="SAM" id="MobiDB-lite"/>
    </source>
</evidence>
<dbReference type="InterPro" id="IPR043153">
    <property type="entry name" value="DENN_C"/>
</dbReference>
<evidence type="ECO:0000313" key="17">
    <source>
        <dbReference type="RefSeq" id="XP_035672319.1"/>
    </source>
</evidence>
<keyword evidence="5" id="KW-1003">Cell membrane</keyword>
<feature type="compositionally biased region" description="Polar residues" evidence="14">
    <location>
        <begin position="1264"/>
        <end position="1277"/>
    </location>
</feature>
<dbReference type="RefSeq" id="XP_035672319.1">
    <property type="nucleotide sequence ID" value="XM_035816426.1"/>
</dbReference>
<feature type="compositionally biased region" description="Pro residues" evidence="14">
    <location>
        <begin position="907"/>
        <end position="919"/>
    </location>
</feature>
<dbReference type="PANTHER" id="PTHR13008:SF7">
    <property type="entry name" value="MAP KINASE-ACTIVATING DEATH DOMAIN PROTEIN"/>
    <property type="match status" value="1"/>
</dbReference>
<sequence>MSGSLAGGDHAHFCPRLLDYIVIVGARNPNGNSAAQTPELLRRYPVEDHEDFPLPPDVVFFCQPEGCISAGVKRVSLREDNSFVFSLTEKDSNRVRFGMCVNFYRPFEKRNSTDHGGRGSAGEQPQTLQKPRTESIDGDDEGLEPQTHRRRRKQGRVRNNTLTSLCIVSHHPFFSTFRECLFILKRLIDACNQRTGGKKVGAAKGTFRNSVWGVLTGNRTDDKASLVTHDVRELETWICRLLSAPVCIPGKTRVEVSILPTEMQAPMTFALPDAHRFCLADFPMHLPLELLGVETCLKVLTCILLEHKIVLQSRDYNALSMSVMAFVAMIYPMEYMFPVIPLLPTCMSCAEQVQNLLLVPSPYIIGVPASFFLYKADFKLPDDVWLIDLDSNKITVPRCADELPPLPEPEGTQLKNHLKQALSSMSMAPQPILNLDKVQEENLAVPVRNASPSTPEMGFNPLIYGNDVDSVDIATRVAMVKFFTSKNVLGDHWVHTRTLRLYPRPVVAFQLATFLKSRGKQTDFIKRLASTQAVEYFGEWCLAPTNTTFQRIQNTVHDPVLIGDKPKWYAHQLAAVQFNVYDDNSTLASALELALTDQVDDQSEPPTDESGSDTGSEVSEDDAGGSTTSSSYSSLSDFVTDMINSGISGTTPSVPEIEVDREALAHCSPPSTLQVPPMLQESPSPVTMSPHSTATTPSPDSEKQAINPMFHEEGDRGNDTDADIDSLNYDSDSSHPSKTDALEYIAKQAKGRPELETDNNNIPKSRPYGPSMSMYELPVHGDGTGRGAGLPSLVEKGDPQSTWSLASIASKISNLKIDQSDAESVSSATSSDRNGYTRMKSSMSSFFSFATDSLQRSSSGVSTLSTRSRGSDGGKSFGPFPRAPSSRKALADKSLIRHSSSQSSLRRPPPPSKGSPQSPPDSSRINSSENQQFLKDVVSSVLEGQGVGWLQLKKLKRLMEQESLRMFVINRLLENAVRDEENSKEGRYSDHIEDVKVSRAVYKGMLAVLKACVVGLESSHDNHVPGGVASAFGVLEIAHTHYYTKEVPQLPKRKEDFDKDEDKGSRRRKNYDTRSLDEENMVAALGKRMFLKKAWQLWTGNYCLESPTFIPLPSISLPTLDHWLPESVLRGSMWIPKTAASAVSSIMKGVPKGRTESDRETTIYWGASSRAQRNPIWTATYRYKPGSDGFEVVEKPDGSTSGEDKESDRESIIEGAEGIDEDIKSAEDLLYIKQRRKMNKNNSVDSDTVSESSTLVSNSSETLANDSDYSTASNENLWPQRINHHSIRAAVSDSEIERTGGQMSPSRRAPTTTWHSKSTLSKGFRYRNGHLISTAGSTQDGIERHYIFEGLIGLERTSIWDQIPFWDEDSEISTPTILTPDVPFVKSVGMTGITAVSDIQQTVTQTVWGNGKERSALWENMQFWEDGFLDLVAQERELVGMDQAPADMIDRYKAMSAEDRKRLEEDEDKLLSTQLFNLVAYMVSMQVSKNECRRKIRRLLGKSHIGLLYSQDVMDVLDQINNLHGNDIDLKPYSSRYMRKQTFVVHAGTDTRGDLLFMEVCDDAIVLRTGNGQIQERWWYEKLINMTYCPKTKVLCLWRKKDNQTQLNKFYTKKCKELYFCVKDSMEKAAAKQNGKKPGYSLLARLIGELPMEDVHTRRKAGPELGGEFPIQDMQTGEGGLLQVTLEGINLKFIHTQELEAFIELKDIRKCNTEKGVFVLEQFDSQTRQVTVRKYKSSMANEICYAVLCVFSYVAAAKSQEKRELEAKSPVK</sequence>
<evidence type="ECO:0000256" key="4">
    <source>
        <dbReference type="ARBA" id="ARBA00017868"/>
    </source>
</evidence>
<dbReference type="Pfam" id="PF03456">
    <property type="entry name" value="uDENN"/>
    <property type="match status" value="1"/>
</dbReference>
<gene>
    <name evidence="17" type="primary">LOC118413209</name>
</gene>
<evidence type="ECO:0000256" key="7">
    <source>
        <dbReference type="ARBA" id="ARBA00022658"/>
    </source>
</evidence>
<dbReference type="Proteomes" id="UP000001554">
    <property type="component" value="Chromosome 4"/>
</dbReference>
<feature type="compositionally biased region" description="Basic and acidic residues" evidence="14">
    <location>
        <begin position="732"/>
        <end position="741"/>
    </location>
</feature>
<comment type="function">
    <text evidence="10">Guanyl-nucleotide exchange factor that regulates small GTPases of the Rab family. Converts GDP-bound inactive form of RAB27A and RAB27B to the GTP-bound active forms. Converts GDP-bound inactive form of RAB3A, RAB3C and RAB3D to the GTP-bound active forms, GTPases involved in synaptic vesicle exocytosis and vesicle secretion. Plays a role in synaptic vesicle formation and in vesicle trafficking at the neuromuscular junction. Involved in up-regulating a post-docking step of synaptic exocytosis in central synapses. Probably by binding to the motor proteins KIF1B and KIF1A, mediates motor-dependent transport of GTP-RAB3A-positive vesicles to the presynaptic nerve terminals. Plays a role in TNFA-mediated activation of the MAPK pathway, including ERK1/2. May link TNFRSF1A with MAP kinase activation. May be involved in the regulation of TNFA-induced apoptosis.</text>
</comment>
<dbReference type="SMART" id="SM00800">
    <property type="entry name" value="uDENN"/>
    <property type="match status" value="1"/>
</dbReference>
<dbReference type="InterPro" id="IPR005112">
    <property type="entry name" value="dDENN_dom"/>
</dbReference>
<evidence type="ECO:0000259" key="15">
    <source>
        <dbReference type="PROSITE" id="PS50211"/>
    </source>
</evidence>
<keyword evidence="8" id="KW-0053">Apoptosis</keyword>
<dbReference type="GO" id="GO:0032483">
    <property type="term" value="P:regulation of Rab protein signal transduction"/>
    <property type="evidence" value="ECO:0000318"/>
    <property type="project" value="GO_Central"/>
</dbReference>
<evidence type="ECO:0000256" key="8">
    <source>
        <dbReference type="ARBA" id="ARBA00022703"/>
    </source>
</evidence>
<dbReference type="Pfam" id="PF02141">
    <property type="entry name" value="DENN"/>
    <property type="match status" value="1"/>
</dbReference>
<organism evidence="16 17">
    <name type="scientific">Branchiostoma floridae</name>
    <name type="common">Florida lancelet</name>
    <name type="synonym">Amphioxus</name>
    <dbReference type="NCBI Taxonomy" id="7739"/>
    <lineage>
        <taxon>Eukaryota</taxon>
        <taxon>Metazoa</taxon>
        <taxon>Chordata</taxon>
        <taxon>Cephalochordata</taxon>
        <taxon>Leptocardii</taxon>
        <taxon>Amphioxiformes</taxon>
        <taxon>Branchiostomatidae</taxon>
        <taxon>Branchiostoma</taxon>
    </lineage>
</organism>
<evidence type="ECO:0000256" key="13">
    <source>
        <dbReference type="ARBA" id="ARBA00081633"/>
    </source>
</evidence>
<dbReference type="KEGG" id="bfo:118413209"/>
<feature type="compositionally biased region" description="Low complexity" evidence="14">
    <location>
        <begin position="822"/>
        <end position="832"/>
    </location>
</feature>
<feature type="region of interest" description="Disordered" evidence="14">
    <location>
        <begin position="1293"/>
        <end position="1314"/>
    </location>
</feature>
<feature type="compositionally biased region" description="Acidic residues" evidence="14">
    <location>
        <begin position="598"/>
        <end position="611"/>
    </location>
</feature>
<feature type="region of interest" description="Disordered" evidence="14">
    <location>
        <begin position="816"/>
        <end position="836"/>
    </location>
</feature>
<feature type="region of interest" description="Disordered" evidence="14">
    <location>
        <begin position="1053"/>
        <end position="1072"/>
    </location>
</feature>
<dbReference type="SMART" id="SM00801">
    <property type="entry name" value="dDENN"/>
    <property type="match status" value="1"/>
</dbReference>
<evidence type="ECO:0000256" key="6">
    <source>
        <dbReference type="ARBA" id="ARBA00022490"/>
    </source>
</evidence>
<feature type="compositionally biased region" description="Polar residues" evidence="14">
    <location>
        <begin position="681"/>
        <end position="699"/>
    </location>
</feature>
<dbReference type="InterPro" id="IPR039980">
    <property type="entry name" value="MADD"/>
</dbReference>
<feature type="compositionally biased region" description="Polar residues" evidence="14">
    <location>
        <begin position="1301"/>
        <end position="1314"/>
    </location>
</feature>
<feature type="region of interest" description="Disordered" evidence="14">
    <location>
        <begin position="857"/>
        <end position="929"/>
    </location>
</feature>
<feature type="region of interest" description="Disordered" evidence="14">
    <location>
        <begin position="596"/>
        <end position="634"/>
    </location>
</feature>
<accession>A0A9J7MML9</accession>
<feature type="region of interest" description="Disordered" evidence="14">
    <location>
        <begin position="668"/>
        <end position="799"/>
    </location>
</feature>
<dbReference type="GO" id="GO:0005886">
    <property type="term" value="C:plasma membrane"/>
    <property type="evidence" value="ECO:0007669"/>
    <property type="project" value="UniProtKB-SubCell"/>
</dbReference>
<keyword evidence="16" id="KW-1185">Reference proteome</keyword>
<dbReference type="SMART" id="SM00799">
    <property type="entry name" value="DENN"/>
    <property type="match status" value="1"/>
</dbReference>
<dbReference type="PANTHER" id="PTHR13008">
    <property type="entry name" value="MAP-KINASE ACTIVATING DEATH DOMAIN PROTEIN MADD /DENN/AEX-3 C.ELEGANS"/>
    <property type="match status" value="1"/>
</dbReference>
<dbReference type="InterPro" id="IPR037516">
    <property type="entry name" value="Tripartite_DENN"/>
</dbReference>
<dbReference type="GO" id="GO:0005085">
    <property type="term" value="F:guanyl-nucleotide exchange factor activity"/>
    <property type="evidence" value="ECO:0000318"/>
    <property type="project" value="GO_Central"/>
</dbReference>
<feature type="region of interest" description="Disordered" evidence="14">
    <location>
        <begin position="111"/>
        <end position="155"/>
    </location>
</feature>
<dbReference type="Pfam" id="PF25328">
    <property type="entry name" value="PH_MADD"/>
    <property type="match status" value="1"/>
</dbReference>
<dbReference type="InterPro" id="IPR005113">
    <property type="entry name" value="uDENN_dom"/>
</dbReference>
<dbReference type="GO" id="GO:0006915">
    <property type="term" value="P:apoptotic process"/>
    <property type="evidence" value="ECO:0007669"/>
    <property type="project" value="UniProtKB-KW"/>
</dbReference>
<reference evidence="16" key="1">
    <citation type="journal article" date="2020" name="Nat. Ecol. Evol.">
        <title>Deeply conserved synteny resolves early events in vertebrate evolution.</title>
        <authorList>
            <person name="Simakov O."/>
            <person name="Marletaz F."/>
            <person name="Yue J.X."/>
            <person name="O'Connell B."/>
            <person name="Jenkins J."/>
            <person name="Brandt A."/>
            <person name="Calef R."/>
            <person name="Tung C.H."/>
            <person name="Huang T.K."/>
            <person name="Schmutz J."/>
            <person name="Satoh N."/>
            <person name="Yu J.K."/>
            <person name="Putnam N.H."/>
            <person name="Green R.E."/>
            <person name="Rokhsar D.S."/>
        </authorList>
    </citation>
    <scope>NUCLEOTIDE SEQUENCE [LARGE SCALE GENOMIC DNA]</scope>
    <source>
        <strain evidence="16">S238N-H82</strain>
    </source>
</reference>
<dbReference type="Pfam" id="PF23629">
    <property type="entry name" value="Death_MADD"/>
    <property type="match status" value="1"/>
</dbReference>
<dbReference type="Gene3D" id="3.40.50.11500">
    <property type="match status" value="1"/>
</dbReference>
<comment type="similarity">
    <text evidence="3">Belongs to the MADD family.</text>
</comment>
<evidence type="ECO:0000256" key="3">
    <source>
        <dbReference type="ARBA" id="ARBA00005978"/>
    </source>
</evidence>
<comment type="subunit">
    <text evidence="11">Interacts (via death domain) with TNFRSF1A (via death domain). Interacts with PIDD1. Interacts with YWHAZ. Interacts (via death domain) with KIF1B; links the motor KIF1B to Rab3-carrying vesicles in anterograde synaptic vesicle transport. Interacts with KIF1A. Interacts (via uDENN domain) with RAB3A, RAB3B, RAB3C and RAB3D; the GTP-bound form of the Rab proteins is preferred for interaction.</text>
</comment>
<dbReference type="FunFam" id="3.40.50.11500:FF:000002">
    <property type="entry name" value="MAP kinase-activating death domain protein-like Protein"/>
    <property type="match status" value="1"/>
</dbReference>
<evidence type="ECO:0000256" key="10">
    <source>
        <dbReference type="ARBA" id="ARBA00060181"/>
    </source>
</evidence>
<feature type="region of interest" description="Disordered" evidence="14">
    <location>
        <begin position="1188"/>
        <end position="1218"/>
    </location>
</feature>
<feature type="region of interest" description="Disordered" evidence="14">
    <location>
        <begin position="1240"/>
        <end position="1277"/>
    </location>
</feature>
<name>A0A9J7MML9_BRAFL</name>
<evidence type="ECO:0000256" key="2">
    <source>
        <dbReference type="ARBA" id="ARBA00004496"/>
    </source>
</evidence>
<feature type="compositionally biased region" description="Basic and acidic residues" evidence="14">
    <location>
        <begin position="710"/>
        <end position="719"/>
    </location>
</feature>
<dbReference type="OrthoDB" id="6282239at2759"/>
<evidence type="ECO:0000256" key="12">
    <source>
        <dbReference type="ARBA" id="ARBA00079552"/>
    </source>
</evidence>
<feature type="compositionally biased region" description="Basic and acidic residues" evidence="14">
    <location>
        <begin position="1192"/>
        <end position="1212"/>
    </location>
</feature>
<evidence type="ECO:0000256" key="1">
    <source>
        <dbReference type="ARBA" id="ARBA00004236"/>
    </source>
</evidence>
<keyword evidence="9" id="KW-0472">Membrane</keyword>
<dbReference type="Gene3D" id="3.30.450.200">
    <property type="match status" value="1"/>
</dbReference>
<feature type="compositionally biased region" description="Low complexity" evidence="14">
    <location>
        <begin position="1243"/>
        <end position="1263"/>
    </location>
</feature>
<proteinExistence type="inferred from homology"/>
<dbReference type="GO" id="GO:0005829">
    <property type="term" value="C:cytosol"/>
    <property type="evidence" value="ECO:0000318"/>
    <property type="project" value="GO_Central"/>
</dbReference>
<comment type="subcellular location">
    <subcellularLocation>
        <location evidence="1">Cell membrane</location>
    </subcellularLocation>
    <subcellularLocation>
        <location evidence="2">Cytoplasm</location>
    </subcellularLocation>
</comment>
<protein>
    <recommendedName>
        <fullName evidence="4">MAP kinase-activating death domain protein</fullName>
    </recommendedName>
    <alternativeName>
        <fullName evidence="12">Rab3 GDP/GTP exchange factor</fullName>
    </alternativeName>
    <alternativeName>
        <fullName evidence="13">Rab3 GDP/GTP exchange protein</fullName>
    </alternativeName>
</protein>
<evidence type="ECO:0000256" key="11">
    <source>
        <dbReference type="ARBA" id="ARBA00064743"/>
    </source>
</evidence>
<reference evidence="17" key="2">
    <citation type="submission" date="2025-08" db="UniProtKB">
        <authorList>
            <consortium name="RefSeq"/>
        </authorList>
    </citation>
    <scope>IDENTIFICATION</scope>
    <source>
        <strain evidence="17">S238N-H82</strain>
        <tissue evidence="17">Testes</tissue>
    </source>
</reference>
<keyword evidence="6" id="KW-0963">Cytoplasm</keyword>